<evidence type="ECO:0000313" key="4">
    <source>
        <dbReference type="Proteomes" id="UP000015453"/>
    </source>
</evidence>
<accession>S8CMA7</accession>
<feature type="region of interest" description="Disordered" evidence="1">
    <location>
        <begin position="67"/>
        <end position="113"/>
    </location>
</feature>
<keyword evidence="2" id="KW-1133">Transmembrane helix</keyword>
<dbReference type="PANTHER" id="PTHR37233:SF2">
    <property type="entry name" value="TRANSMEMBRANE PROTEIN"/>
    <property type="match status" value="1"/>
</dbReference>
<dbReference type="Proteomes" id="UP000015453">
    <property type="component" value="Unassembled WGS sequence"/>
</dbReference>
<reference evidence="3 4" key="1">
    <citation type="journal article" date="2013" name="BMC Genomics">
        <title>The miniature genome of a carnivorous plant Genlisea aurea contains a low number of genes and short non-coding sequences.</title>
        <authorList>
            <person name="Leushkin E.V."/>
            <person name="Sutormin R.A."/>
            <person name="Nabieva E.R."/>
            <person name="Penin A.A."/>
            <person name="Kondrashov A.S."/>
            <person name="Logacheva M.D."/>
        </authorList>
    </citation>
    <scope>NUCLEOTIDE SEQUENCE [LARGE SCALE GENOMIC DNA]</scope>
</reference>
<proteinExistence type="predicted"/>
<evidence type="ECO:0000256" key="2">
    <source>
        <dbReference type="SAM" id="Phobius"/>
    </source>
</evidence>
<dbReference type="AlphaFoldDB" id="S8CMA7"/>
<sequence>MPTGSWKRLFFLKTSSTETGSRRKKIRISPFAEDESFGPNKEVEASTTLKRAPLTARERLRAARVVSRYTTESTKPSSSSAKMGLGGSSKLPELLQDKGRRRPGLPEAPSDLLDDSDRALLPKQGWSINIIPGGMDVFLIIFSFVFISTVMFATTYIVWKVGAIHFNEY</sequence>
<protein>
    <recommendedName>
        <fullName evidence="5">Transmembrane protein</fullName>
    </recommendedName>
</protein>
<dbReference type="GO" id="GO:0009535">
    <property type="term" value="C:chloroplast thylakoid membrane"/>
    <property type="evidence" value="ECO:0007669"/>
    <property type="project" value="TreeGrafter"/>
</dbReference>
<feature type="compositionally biased region" description="Polar residues" evidence="1">
    <location>
        <begin position="68"/>
        <end position="81"/>
    </location>
</feature>
<gene>
    <name evidence="3" type="ORF">M569_06946</name>
</gene>
<dbReference type="OrthoDB" id="1938146at2759"/>
<name>S8CMA7_9LAMI</name>
<comment type="caution">
    <text evidence="3">The sequence shown here is derived from an EMBL/GenBank/DDBJ whole genome shotgun (WGS) entry which is preliminary data.</text>
</comment>
<dbReference type="PANTHER" id="PTHR37233">
    <property type="entry name" value="TRANSMEMBRANE PROTEIN"/>
    <property type="match status" value="1"/>
</dbReference>
<feature type="transmembrane region" description="Helical" evidence="2">
    <location>
        <begin position="137"/>
        <end position="159"/>
    </location>
</feature>
<evidence type="ECO:0008006" key="5">
    <source>
        <dbReference type="Google" id="ProtNLM"/>
    </source>
</evidence>
<organism evidence="3 4">
    <name type="scientific">Genlisea aurea</name>
    <dbReference type="NCBI Taxonomy" id="192259"/>
    <lineage>
        <taxon>Eukaryota</taxon>
        <taxon>Viridiplantae</taxon>
        <taxon>Streptophyta</taxon>
        <taxon>Embryophyta</taxon>
        <taxon>Tracheophyta</taxon>
        <taxon>Spermatophyta</taxon>
        <taxon>Magnoliopsida</taxon>
        <taxon>eudicotyledons</taxon>
        <taxon>Gunneridae</taxon>
        <taxon>Pentapetalae</taxon>
        <taxon>asterids</taxon>
        <taxon>lamiids</taxon>
        <taxon>Lamiales</taxon>
        <taxon>Lentibulariaceae</taxon>
        <taxon>Genlisea</taxon>
    </lineage>
</organism>
<evidence type="ECO:0000313" key="3">
    <source>
        <dbReference type="EMBL" id="EPS67830.1"/>
    </source>
</evidence>
<keyword evidence="4" id="KW-1185">Reference proteome</keyword>
<dbReference type="EMBL" id="AUSU01002902">
    <property type="protein sequence ID" value="EPS67830.1"/>
    <property type="molecule type" value="Genomic_DNA"/>
</dbReference>
<keyword evidence="2" id="KW-0812">Transmembrane</keyword>
<evidence type="ECO:0000256" key="1">
    <source>
        <dbReference type="SAM" id="MobiDB-lite"/>
    </source>
</evidence>
<keyword evidence="2" id="KW-0472">Membrane</keyword>